<evidence type="ECO:0000313" key="3">
    <source>
        <dbReference type="WBParaSite" id="ASIM_0000312501-mRNA-1"/>
    </source>
</evidence>
<dbReference type="WBParaSite" id="ASIM_0000312501-mRNA-1">
    <property type="protein sequence ID" value="ASIM_0000312501-mRNA-1"/>
    <property type="gene ID" value="ASIM_0000312501"/>
</dbReference>
<gene>
    <name evidence="1" type="ORF">ASIM_LOCUS2972</name>
</gene>
<accession>A0A0M3J6D9</accession>
<name>A0A0M3J6D9_ANISI</name>
<evidence type="ECO:0000313" key="1">
    <source>
        <dbReference type="EMBL" id="VDK20952.1"/>
    </source>
</evidence>
<dbReference type="Proteomes" id="UP000267096">
    <property type="component" value="Unassembled WGS sequence"/>
</dbReference>
<keyword evidence="2" id="KW-1185">Reference proteome</keyword>
<dbReference type="EMBL" id="UYRR01004300">
    <property type="protein sequence ID" value="VDK20952.1"/>
    <property type="molecule type" value="Genomic_DNA"/>
</dbReference>
<reference evidence="3" key="1">
    <citation type="submission" date="2017-02" db="UniProtKB">
        <authorList>
            <consortium name="WormBaseParasite"/>
        </authorList>
    </citation>
    <scope>IDENTIFICATION</scope>
</reference>
<sequence length="207" mass="23440">MLYLQFQLLIDALKAFLNVFSADEAPKREGPLHSATFSIKLARVTPVDLTPPPHLFGFSDGLSSNVNRLKITSPERVLEALSAICPFLVALITDEKRQYINDALEITSKLTNVSCVLIRFLFAIEELIENLNSSWFLEEDLLKMKKKNLKRFASTVIRVRRGTLPSDFESSLRKIVDPLLVLARKDNIPSKLTHHIQLLTTSTQTQH</sequence>
<reference evidence="1 2" key="2">
    <citation type="submission" date="2018-11" db="EMBL/GenBank/DDBJ databases">
        <authorList>
            <consortium name="Pathogen Informatics"/>
        </authorList>
    </citation>
    <scope>NUCLEOTIDE SEQUENCE [LARGE SCALE GENOMIC DNA]</scope>
</reference>
<proteinExistence type="predicted"/>
<dbReference type="AlphaFoldDB" id="A0A0M3J6D9"/>
<evidence type="ECO:0000313" key="2">
    <source>
        <dbReference type="Proteomes" id="UP000267096"/>
    </source>
</evidence>
<protein>
    <submittedName>
        <fullName evidence="3">Testis-expressed sequence 10 protein (inferred by orthology to a human protein)</fullName>
    </submittedName>
</protein>
<organism evidence="3">
    <name type="scientific">Anisakis simplex</name>
    <name type="common">Herring worm</name>
    <dbReference type="NCBI Taxonomy" id="6269"/>
    <lineage>
        <taxon>Eukaryota</taxon>
        <taxon>Metazoa</taxon>
        <taxon>Ecdysozoa</taxon>
        <taxon>Nematoda</taxon>
        <taxon>Chromadorea</taxon>
        <taxon>Rhabditida</taxon>
        <taxon>Spirurina</taxon>
        <taxon>Ascaridomorpha</taxon>
        <taxon>Ascaridoidea</taxon>
        <taxon>Anisakidae</taxon>
        <taxon>Anisakis</taxon>
        <taxon>Anisakis simplex complex</taxon>
    </lineage>
</organism>